<reference evidence="1" key="1">
    <citation type="submission" date="2018-11" db="EMBL/GenBank/DDBJ databases">
        <authorList>
            <person name="Alioto T."/>
            <person name="Alioto T."/>
        </authorList>
    </citation>
    <scope>NUCLEOTIDE SEQUENCE</scope>
</reference>
<dbReference type="Proteomes" id="UP000596742">
    <property type="component" value="Unassembled WGS sequence"/>
</dbReference>
<evidence type="ECO:0000313" key="2">
    <source>
        <dbReference type="Proteomes" id="UP000596742"/>
    </source>
</evidence>
<organism evidence="1 2">
    <name type="scientific">Mytilus galloprovincialis</name>
    <name type="common">Mediterranean mussel</name>
    <dbReference type="NCBI Taxonomy" id="29158"/>
    <lineage>
        <taxon>Eukaryota</taxon>
        <taxon>Metazoa</taxon>
        <taxon>Spiralia</taxon>
        <taxon>Lophotrochozoa</taxon>
        <taxon>Mollusca</taxon>
        <taxon>Bivalvia</taxon>
        <taxon>Autobranchia</taxon>
        <taxon>Pteriomorphia</taxon>
        <taxon>Mytilida</taxon>
        <taxon>Mytiloidea</taxon>
        <taxon>Mytilidae</taxon>
        <taxon>Mytilinae</taxon>
        <taxon>Mytilus</taxon>
    </lineage>
</organism>
<dbReference type="OrthoDB" id="10413913at2759"/>
<dbReference type="EMBL" id="UYJE01002956">
    <property type="protein sequence ID" value="VDI15219.1"/>
    <property type="molecule type" value="Genomic_DNA"/>
</dbReference>
<evidence type="ECO:0000313" key="1">
    <source>
        <dbReference type="EMBL" id="VDI15219.1"/>
    </source>
</evidence>
<accession>A0A8B6D7M7</accession>
<comment type="caution">
    <text evidence="1">The sequence shown here is derived from an EMBL/GenBank/DDBJ whole genome shotgun (WGS) entry which is preliminary data.</text>
</comment>
<sequence length="297" mass="33972">MAESSTAGLMSGTEKENFDRLMSLFRTGTEIKQRLLEYYISKKKLNLIDWLSILSNNFLQFEDVKRAHRRSSTVQSTDLGDNTINTVLMCYSFEMFWDCCLLDTCLESVLNIHKDELYRSYLYSQKQTELHSVSSAPYSTSSPENSTPIITKDQWEFLFKNGEKEKCILASKGITVSCLDSYQNIFILSIVCSLFKAVKAVSECQILISKIAALQCYLTSNQFVEIWTKMEAHIVTIGKNCANSDIFQGKCARLRETTYNRSLVQENRKYILQEALNNPSFIRVSFSLTFSATCTVM</sequence>
<dbReference type="AlphaFoldDB" id="A0A8B6D7M7"/>
<keyword evidence="2" id="KW-1185">Reference proteome</keyword>
<name>A0A8B6D7M7_MYTGA</name>
<protein>
    <submittedName>
        <fullName evidence="1">Uncharacterized protein</fullName>
    </submittedName>
</protein>
<proteinExistence type="predicted"/>
<gene>
    <name evidence="1" type="ORF">MGAL_10B043644</name>
</gene>